<keyword evidence="2" id="KW-1185">Reference proteome</keyword>
<evidence type="ECO:0000313" key="2">
    <source>
        <dbReference type="Proteomes" id="UP001201463"/>
    </source>
</evidence>
<dbReference type="Proteomes" id="UP001201463">
    <property type="component" value="Unassembled WGS sequence"/>
</dbReference>
<dbReference type="RefSeq" id="WP_233394343.1">
    <property type="nucleotide sequence ID" value="NZ_JAJTWT010000011.1"/>
</dbReference>
<proteinExistence type="predicted"/>
<comment type="caution">
    <text evidence="1">The sequence shown here is derived from an EMBL/GenBank/DDBJ whole genome shotgun (WGS) entry which is preliminary data.</text>
</comment>
<gene>
    <name evidence="1" type="ORF">LXT12_21470</name>
</gene>
<sequence length="190" mass="18577">MVASVNSSLVSLLTSKGQDATGGGTIASAAKARLSPAALRHAAASTGAASAAQALETSQRKLGSELRAALAKAGVKLGGAVEFSVSGTGAVDIKATAADKAAMQAFLKADTSKPSFASRIATQARDALKLSGSIQQSAAISQAAKAGKSAAGVMSLYTSLMQQPASAQVVFSLSASASTLSYPGSLTASA</sequence>
<dbReference type="EMBL" id="JAJTWT010000011">
    <property type="protein sequence ID" value="MCE4539823.1"/>
    <property type="molecule type" value="Genomic_DNA"/>
</dbReference>
<name>A0ABS8XL87_9BURK</name>
<protein>
    <submittedName>
        <fullName evidence="1">Uncharacterized protein</fullName>
    </submittedName>
</protein>
<evidence type="ECO:0000313" key="1">
    <source>
        <dbReference type="EMBL" id="MCE4539823.1"/>
    </source>
</evidence>
<reference evidence="1 2" key="1">
    <citation type="submission" date="2021-12" db="EMBL/GenBank/DDBJ databases">
        <title>Genome seq of p7.</title>
        <authorList>
            <person name="Seo T."/>
        </authorList>
    </citation>
    <scope>NUCLEOTIDE SEQUENCE [LARGE SCALE GENOMIC DNA]</scope>
    <source>
        <strain evidence="1 2">P7</strain>
    </source>
</reference>
<accession>A0ABS8XL87</accession>
<organism evidence="1 2">
    <name type="scientific">Pelomonas caseinilytica</name>
    <dbReference type="NCBI Taxonomy" id="2906763"/>
    <lineage>
        <taxon>Bacteria</taxon>
        <taxon>Pseudomonadati</taxon>
        <taxon>Pseudomonadota</taxon>
        <taxon>Betaproteobacteria</taxon>
        <taxon>Burkholderiales</taxon>
        <taxon>Sphaerotilaceae</taxon>
        <taxon>Roseateles</taxon>
    </lineage>
</organism>